<name>D4DP39_NEIEG</name>
<gene>
    <name evidence="1" type="ORF">NEIELOOT_00824</name>
</gene>
<dbReference type="AlphaFoldDB" id="D4DP39"/>
<proteinExistence type="predicted"/>
<dbReference type="EMBL" id="ADBF01000021">
    <property type="protein sequence ID" value="EFE50396.1"/>
    <property type="molecule type" value="Genomic_DNA"/>
</dbReference>
<protein>
    <submittedName>
        <fullName evidence="1">Uncharacterized protein</fullName>
    </submittedName>
</protein>
<evidence type="ECO:0000313" key="2">
    <source>
        <dbReference type="Proteomes" id="UP000005536"/>
    </source>
</evidence>
<sequence length="48" mass="5594">MQHFLFKPFSDGLDVWNGCIVFLVYNFCQYRNKNKFEAGGSKIDITVC</sequence>
<reference evidence="1 2" key="1">
    <citation type="submission" date="2010-02" db="EMBL/GenBank/DDBJ databases">
        <authorList>
            <person name="Weinstock G."/>
            <person name="Sodergren E."/>
            <person name="Clifton S."/>
            <person name="Fulton L."/>
            <person name="Fulton B."/>
            <person name="Courtney L."/>
            <person name="Fronick C."/>
            <person name="Harrison M."/>
            <person name="Strong C."/>
            <person name="Farmer C."/>
            <person name="Delahaunty K."/>
            <person name="Markovic C."/>
            <person name="Hall O."/>
            <person name="Minx P."/>
            <person name="Tomlinson C."/>
            <person name="Mitreva M."/>
            <person name="Nelson J."/>
            <person name="Hou S."/>
            <person name="Wollam A."/>
            <person name="Pepin K.H."/>
            <person name="Johnson M."/>
            <person name="Bhonagiri V."/>
            <person name="Zhang X."/>
            <person name="Suruliraj S."/>
            <person name="Warren W."/>
            <person name="Chinwalla A."/>
            <person name="Mardis E.R."/>
            <person name="Wilson R.K."/>
        </authorList>
    </citation>
    <scope>NUCLEOTIDE SEQUENCE [LARGE SCALE GENOMIC DNA]</scope>
    <source>
        <strain evidence="1 2">ATCC 29315</strain>
    </source>
</reference>
<dbReference type="Proteomes" id="UP000005536">
    <property type="component" value="Unassembled WGS sequence"/>
</dbReference>
<accession>D4DP39</accession>
<organism evidence="1 2">
    <name type="scientific">Neisseria elongata subsp. glycolytica ATCC 29315</name>
    <dbReference type="NCBI Taxonomy" id="546263"/>
    <lineage>
        <taxon>Bacteria</taxon>
        <taxon>Pseudomonadati</taxon>
        <taxon>Pseudomonadota</taxon>
        <taxon>Betaproteobacteria</taxon>
        <taxon>Neisseriales</taxon>
        <taxon>Neisseriaceae</taxon>
        <taxon>Neisseria</taxon>
    </lineage>
</organism>
<evidence type="ECO:0000313" key="1">
    <source>
        <dbReference type="EMBL" id="EFE50396.1"/>
    </source>
</evidence>
<comment type="caution">
    <text evidence="1">The sequence shown here is derived from an EMBL/GenBank/DDBJ whole genome shotgun (WGS) entry which is preliminary data.</text>
</comment>